<comment type="subcellular location">
    <subcellularLocation>
        <location evidence="1">Membrane</location>
        <topology evidence="1">Multi-pass membrane protein</topology>
    </subcellularLocation>
</comment>
<evidence type="ECO:0000256" key="4">
    <source>
        <dbReference type="ARBA" id="ARBA00022840"/>
    </source>
</evidence>
<evidence type="ECO:0000313" key="10">
    <source>
        <dbReference type="Proteomes" id="UP000092462"/>
    </source>
</evidence>
<dbReference type="Gene3D" id="3.40.50.300">
    <property type="entry name" value="P-loop containing nucleotide triphosphate hydrolases"/>
    <property type="match status" value="1"/>
</dbReference>
<dbReference type="EnsemblMetazoa" id="PPAI001609-RA">
    <property type="protein sequence ID" value="PPAI001609-PA"/>
    <property type="gene ID" value="PPAI001609"/>
</dbReference>
<protein>
    <submittedName>
        <fullName evidence="9">Uncharacterized protein</fullName>
    </submittedName>
</protein>
<dbReference type="PROSITE" id="PS00211">
    <property type="entry name" value="ABC_TRANSPORTER_1"/>
    <property type="match status" value="1"/>
</dbReference>
<dbReference type="VEuPathDB" id="VectorBase:PPAPM1_007042"/>
<dbReference type="Pfam" id="PF00005">
    <property type="entry name" value="ABC_tran"/>
    <property type="match status" value="1"/>
</dbReference>
<dbReference type="InterPro" id="IPR013525">
    <property type="entry name" value="ABC2_TM"/>
</dbReference>
<proteinExistence type="predicted"/>
<dbReference type="InterPro" id="IPR003439">
    <property type="entry name" value="ABC_transporter-like_ATP-bd"/>
</dbReference>
<keyword evidence="5" id="KW-1133">Transmembrane helix</keyword>
<dbReference type="KEGG" id="ppap:129801754"/>
<dbReference type="PANTHER" id="PTHR43038">
    <property type="entry name" value="ATP-BINDING CASSETTE, SUB-FAMILY H, MEMBER 1"/>
    <property type="match status" value="1"/>
</dbReference>
<dbReference type="GeneID" id="129801754"/>
<sequence length="714" mass="80009">MTSVEVRGGYKYFGSSSAPNKKIVLNHLDMTVNTGTIYGLLGASGCGKTTLLSCIVGVRKLNAGKINVLGRPPGVPGSGVPGPRIGYMPQEVALVDEFTIKETLYYFGRIYGMSEDRIYERFKLLHELLELPDANRFIVNCSGGQQRRVSFAAAMVHEPELLILDEPTVGLDPILREKIWHFLVESTRNSKLAVIITTHYIEEANQANKIGLMRNGILLAEDSPRNILTQFECSSLEDAFLILSQKQGKSEEADTTLRRVEMATNQSIDIITDEKAVEGVPKKSPLKRNLSFQETKRPGIVGKFQITSKSRMKALMTKNILQLIRQPSGIIFCFLFPILQLSCFYLAIGGNPRDLQLGIVNDEVDDFKLCQNESLITTFAHDYTCDLYKISCRFLHELTPDIAKKVYFNTKDDAHDAAKKGKITGYIHFARNFTESIAEIRDEGRHAANESFYNGEIRIFMDMTDQQISFFLERKLRSTYQKFSETLMSDCELPIALGNIPIHFYEPIFGYAEGEFKEFIAPGIIMTMVFFLATLVTSTIFITDKLDGVWDRTLIAGISVTELLVAHVITQSVIMVIQCLEVVFYAAYFFNAENRGDNVTVIGLLTLLGFAGMLFGLLISIFCESHTTASFVATGSFYPMIILCGLLWPLEGMPTILRYIAYTFPFTIPSLAVRNILSKGWSITHSQVANGFGVVILWIVVLFILCIMGLKMKR</sequence>
<dbReference type="Proteomes" id="UP000092462">
    <property type="component" value="Unassembled WGS sequence"/>
</dbReference>
<evidence type="ECO:0000259" key="7">
    <source>
        <dbReference type="PROSITE" id="PS50893"/>
    </source>
</evidence>
<feature type="domain" description="ABC transporter" evidence="7">
    <location>
        <begin position="4"/>
        <end position="240"/>
    </location>
</feature>
<dbReference type="Pfam" id="PF12698">
    <property type="entry name" value="ABC2_membrane_3"/>
    <property type="match status" value="1"/>
</dbReference>
<dbReference type="OrthoDB" id="10255969at2759"/>
<dbReference type="EMBL" id="AJVK01010728">
    <property type="status" value="NOT_ANNOTATED_CDS"/>
    <property type="molecule type" value="Genomic_DNA"/>
</dbReference>
<dbReference type="EMBL" id="AJVK01010729">
    <property type="status" value="NOT_ANNOTATED_CDS"/>
    <property type="molecule type" value="Genomic_DNA"/>
</dbReference>
<evidence type="ECO:0000256" key="5">
    <source>
        <dbReference type="ARBA" id="ARBA00022989"/>
    </source>
</evidence>
<keyword evidence="4" id="KW-0067">ATP-binding</keyword>
<dbReference type="InterPro" id="IPR027417">
    <property type="entry name" value="P-loop_NTPase"/>
</dbReference>
<dbReference type="InterPro" id="IPR003593">
    <property type="entry name" value="AAA+_ATPase"/>
</dbReference>
<evidence type="ECO:0000256" key="2">
    <source>
        <dbReference type="ARBA" id="ARBA00022692"/>
    </source>
</evidence>
<dbReference type="GO" id="GO:0005524">
    <property type="term" value="F:ATP binding"/>
    <property type="evidence" value="ECO:0007669"/>
    <property type="project" value="UniProtKB-KW"/>
</dbReference>
<dbReference type="PANTHER" id="PTHR43038:SF2">
    <property type="entry name" value="RH61964P"/>
    <property type="match status" value="1"/>
</dbReference>
<dbReference type="RefSeq" id="XP_055703032.1">
    <property type="nucleotide sequence ID" value="XM_055847057.1"/>
</dbReference>
<evidence type="ECO:0000256" key="6">
    <source>
        <dbReference type="ARBA" id="ARBA00023136"/>
    </source>
</evidence>
<accession>A0A1B0D2N6</accession>
<evidence type="ECO:0000256" key="1">
    <source>
        <dbReference type="ARBA" id="ARBA00004141"/>
    </source>
</evidence>
<dbReference type="VEuPathDB" id="VectorBase:PPAI001609"/>
<keyword evidence="10" id="KW-1185">Reference proteome</keyword>
<evidence type="ECO:0000313" key="9">
    <source>
        <dbReference type="EnsemblMetazoa" id="PPAI001609-PA"/>
    </source>
</evidence>
<dbReference type="InterPro" id="IPR017871">
    <property type="entry name" value="ABC_transporter-like_CS"/>
</dbReference>
<dbReference type="SMART" id="SM00382">
    <property type="entry name" value="AAA"/>
    <property type="match status" value="1"/>
</dbReference>
<dbReference type="GO" id="GO:0016020">
    <property type="term" value="C:membrane"/>
    <property type="evidence" value="ECO:0007669"/>
    <property type="project" value="UniProtKB-SubCell"/>
</dbReference>
<dbReference type="InterPro" id="IPR047817">
    <property type="entry name" value="ABC2_TM_bact-type"/>
</dbReference>
<reference evidence="9" key="1">
    <citation type="submission" date="2022-08" db="UniProtKB">
        <authorList>
            <consortium name="EnsemblMetazoa"/>
        </authorList>
    </citation>
    <scope>IDENTIFICATION</scope>
    <source>
        <strain evidence="9">Israel</strain>
    </source>
</reference>
<keyword evidence="6" id="KW-0472">Membrane</keyword>
<keyword evidence="3" id="KW-0547">Nucleotide-binding</keyword>
<dbReference type="SUPFAM" id="SSF52540">
    <property type="entry name" value="P-loop containing nucleoside triphosphate hydrolases"/>
    <property type="match status" value="1"/>
</dbReference>
<dbReference type="CDD" id="cd03230">
    <property type="entry name" value="ABC_DR_subfamily_A"/>
    <property type="match status" value="1"/>
</dbReference>
<dbReference type="AlphaFoldDB" id="A0A1B0D2N6"/>
<evidence type="ECO:0000256" key="3">
    <source>
        <dbReference type="ARBA" id="ARBA00022741"/>
    </source>
</evidence>
<dbReference type="GO" id="GO:0016887">
    <property type="term" value="F:ATP hydrolysis activity"/>
    <property type="evidence" value="ECO:0007669"/>
    <property type="project" value="InterPro"/>
</dbReference>
<organism evidence="9 10">
    <name type="scientific">Phlebotomus papatasi</name>
    <name type="common">Sandfly</name>
    <dbReference type="NCBI Taxonomy" id="29031"/>
    <lineage>
        <taxon>Eukaryota</taxon>
        <taxon>Metazoa</taxon>
        <taxon>Ecdysozoa</taxon>
        <taxon>Arthropoda</taxon>
        <taxon>Hexapoda</taxon>
        <taxon>Insecta</taxon>
        <taxon>Pterygota</taxon>
        <taxon>Neoptera</taxon>
        <taxon>Endopterygota</taxon>
        <taxon>Diptera</taxon>
        <taxon>Nematocera</taxon>
        <taxon>Psychodoidea</taxon>
        <taxon>Psychodidae</taxon>
        <taxon>Phlebotomus</taxon>
        <taxon>Phlebotomus</taxon>
    </lineage>
</organism>
<keyword evidence="2" id="KW-0812">Transmembrane</keyword>
<name>A0A1B0D2N6_PHLPP</name>
<dbReference type="GO" id="GO:0140359">
    <property type="term" value="F:ABC-type transporter activity"/>
    <property type="evidence" value="ECO:0007669"/>
    <property type="project" value="InterPro"/>
</dbReference>
<evidence type="ECO:0000259" key="8">
    <source>
        <dbReference type="PROSITE" id="PS51012"/>
    </source>
</evidence>
<dbReference type="PROSITE" id="PS51012">
    <property type="entry name" value="ABC_TM2"/>
    <property type="match status" value="1"/>
</dbReference>
<feature type="domain" description="ABC transmembrane type-2" evidence="8">
    <location>
        <begin position="485"/>
        <end position="713"/>
    </location>
</feature>
<dbReference type="PROSITE" id="PS50893">
    <property type="entry name" value="ABC_TRANSPORTER_2"/>
    <property type="match status" value="1"/>
</dbReference>